<dbReference type="NCBIfam" id="TIGR01352">
    <property type="entry name" value="tonB_Cterm"/>
    <property type="match status" value="1"/>
</dbReference>
<evidence type="ECO:0000313" key="13">
    <source>
        <dbReference type="EMBL" id="RUL60180.1"/>
    </source>
</evidence>
<dbReference type="PROSITE" id="PS52015">
    <property type="entry name" value="TONB_CTD"/>
    <property type="match status" value="1"/>
</dbReference>
<evidence type="ECO:0000256" key="1">
    <source>
        <dbReference type="ARBA" id="ARBA00004383"/>
    </source>
</evidence>
<feature type="region of interest" description="Disordered" evidence="10">
    <location>
        <begin position="95"/>
        <end position="136"/>
    </location>
</feature>
<evidence type="ECO:0000256" key="11">
    <source>
        <dbReference type="SAM" id="Phobius"/>
    </source>
</evidence>
<evidence type="ECO:0000256" key="7">
    <source>
        <dbReference type="ARBA" id="ARBA00022927"/>
    </source>
</evidence>
<dbReference type="GO" id="GO:0055085">
    <property type="term" value="P:transmembrane transport"/>
    <property type="evidence" value="ECO:0007669"/>
    <property type="project" value="InterPro"/>
</dbReference>
<protein>
    <submittedName>
        <fullName evidence="13">Energy transducer TonB</fullName>
    </submittedName>
</protein>
<dbReference type="Pfam" id="PF03544">
    <property type="entry name" value="TonB_C"/>
    <property type="match status" value="1"/>
</dbReference>
<dbReference type="PANTHER" id="PTHR33446:SF2">
    <property type="entry name" value="PROTEIN TONB"/>
    <property type="match status" value="1"/>
</dbReference>
<dbReference type="GO" id="GO:0015031">
    <property type="term" value="P:protein transport"/>
    <property type="evidence" value="ECO:0007669"/>
    <property type="project" value="UniProtKB-KW"/>
</dbReference>
<evidence type="ECO:0000313" key="14">
    <source>
        <dbReference type="Proteomes" id="UP000278983"/>
    </source>
</evidence>
<sequence>MEVKKSAGADLERHRPTAFILGLIVALSLLLVALEYSSNPIGDEAGDTEFDEMAQDYEMMPPEEQQDYNVPAPATPTPALTEMLNVVDEEVATDLPEEKDKVQNDITNSDVEDAKNEMAPPDDPTAPTLDGNNDNPLNFQVVERLPEFPGGPMELMKWLTKNLRYPSQALSQKQQGEVMVQFIINRDGTLSDFKVTKSAGTALDSEALRVMRMMPKWTPGEDHGRKCRTLFIIPVVFKI</sequence>
<dbReference type="Gene3D" id="3.30.1150.10">
    <property type="match status" value="1"/>
</dbReference>
<dbReference type="SUPFAM" id="SSF74653">
    <property type="entry name" value="TolA/TonB C-terminal domain"/>
    <property type="match status" value="1"/>
</dbReference>
<dbReference type="Proteomes" id="UP000278983">
    <property type="component" value="Unassembled WGS sequence"/>
</dbReference>
<dbReference type="EMBL" id="RYYU01000001">
    <property type="protein sequence ID" value="RUL60180.1"/>
    <property type="molecule type" value="Genomic_DNA"/>
</dbReference>
<keyword evidence="7" id="KW-0653">Protein transport</keyword>
<evidence type="ECO:0000256" key="9">
    <source>
        <dbReference type="ARBA" id="ARBA00023136"/>
    </source>
</evidence>
<evidence type="ECO:0000256" key="4">
    <source>
        <dbReference type="ARBA" id="ARBA00022475"/>
    </source>
</evidence>
<evidence type="ECO:0000256" key="6">
    <source>
        <dbReference type="ARBA" id="ARBA00022692"/>
    </source>
</evidence>
<evidence type="ECO:0000256" key="8">
    <source>
        <dbReference type="ARBA" id="ARBA00022989"/>
    </source>
</evidence>
<dbReference type="GO" id="GO:0098797">
    <property type="term" value="C:plasma membrane protein complex"/>
    <property type="evidence" value="ECO:0007669"/>
    <property type="project" value="TreeGrafter"/>
</dbReference>
<evidence type="ECO:0000256" key="2">
    <source>
        <dbReference type="ARBA" id="ARBA00006555"/>
    </source>
</evidence>
<dbReference type="InterPro" id="IPR006260">
    <property type="entry name" value="TonB/TolA_C"/>
</dbReference>
<evidence type="ECO:0000256" key="5">
    <source>
        <dbReference type="ARBA" id="ARBA00022519"/>
    </source>
</evidence>
<dbReference type="InterPro" id="IPR037682">
    <property type="entry name" value="TonB_C"/>
</dbReference>
<keyword evidence="5" id="KW-0997">Cell inner membrane</keyword>
<keyword evidence="8 11" id="KW-1133">Transmembrane helix</keyword>
<gene>
    <name evidence="13" type="ORF">EHV08_10800</name>
</gene>
<evidence type="ECO:0000256" key="10">
    <source>
        <dbReference type="SAM" id="MobiDB-lite"/>
    </source>
</evidence>
<dbReference type="OrthoDB" id="9814002at2"/>
<dbReference type="RefSeq" id="WP_126679272.1">
    <property type="nucleotide sequence ID" value="NZ_RYYU01000001.1"/>
</dbReference>
<proteinExistence type="inferred from homology"/>
<accession>A0A432LMZ7</accession>
<keyword evidence="3" id="KW-0813">Transport</keyword>
<dbReference type="PANTHER" id="PTHR33446">
    <property type="entry name" value="PROTEIN TONB-RELATED"/>
    <property type="match status" value="1"/>
</dbReference>
<evidence type="ECO:0000256" key="3">
    <source>
        <dbReference type="ARBA" id="ARBA00022448"/>
    </source>
</evidence>
<keyword evidence="9 11" id="KW-0472">Membrane</keyword>
<feature type="transmembrane region" description="Helical" evidence="11">
    <location>
        <begin position="16"/>
        <end position="34"/>
    </location>
</feature>
<dbReference type="GO" id="GO:0031992">
    <property type="term" value="F:energy transducer activity"/>
    <property type="evidence" value="ECO:0007669"/>
    <property type="project" value="TreeGrafter"/>
</dbReference>
<feature type="domain" description="TonB C-terminal" evidence="12">
    <location>
        <begin position="150"/>
        <end position="239"/>
    </location>
</feature>
<comment type="similarity">
    <text evidence="2">Belongs to the TonB family.</text>
</comment>
<organism evidence="13 14">
    <name type="scientific">Prevotella koreensis</name>
    <dbReference type="NCBI Taxonomy" id="2490854"/>
    <lineage>
        <taxon>Bacteria</taxon>
        <taxon>Pseudomonadati</taxon>
        <taxon>Bacteroidota</taxon>
        <taxon>Bacteroidia</taxon>
        <taxon>Bacteroidales</taxon>
        <taxon>Prevotellaceae</taxon>
        <taxon>Prevotella</taxon>
    </lineage>
</organism>
<keyword evidence="6 11" id="KW-0812">Transmembrane</keyword>
<dbReference type="AlphaFoldDB" id="A0A432LMZ7"/>
<reference evidence="13 14" key="1">
    <citation type="submission" date="2018-12" db="EMBL/GenBank/DDBJ databases">
        <title>Genome sequencing of Prevotella sp. KCOM 3155 (= JS262).</title>
        <authorList>
            <person name="Kook J.-K."/>
            <person name="Park S.-N."/>
            <person name="Lim Y.K."/>
        </authorList>
    </citation>
    <scope>NUCLEOTIDE SEQUENCE [LARGE SCALE GENOMIC DNA]</scope>
    <source>
        <strain evidence="13 14">KCOM 3155</strain>
    </source>
</reference>
<comment type="caution">
    <text evidence="13">The sequence shown here is derived from an EMBL/GenBank/DDBJ whole genome shotgun (WGS) entry which is preliminary data.</text>
</comment>
<dbReference type="InterPro" id="IPR051045">
    <property type="entry name" value="TonB-dependent_transducer"/>
</dbReference>
<keyword evidence="4" id="KW-1003">Cell membrane</keyword>
<name>A0A432LMZ7_9BACT</name>
<evidence type="ECO:0000259" key="12">
    <source>
        <dbReference type="PROSITE" id="PS52015"/>
    </source>
</evidence>
<keyword evidence="14" id="KW-1185">Reference proteome</keyword>
<comment type="subcellular location">
    <subcellularLocation>
        <location evidence="1">Cell inner membrane</location>
        <topology evidence="1">Single-pass membrane protein</topology>
        <orientation evidence="1">Periplasmic side</orientation>
    </subcellularLocation>
</comment>